<evidence type="ECO:0000313" key="2">
    <source>
        <dbReference type="Proteomes" id="UP000789901"/>
    </source>
</evidence>
<comment type="caution">
    <text evidence="1">The sequence shown here is derived from an EMBL/GenBank/DDBJ whole genome shotgun (WGS) entry which is preliminary data.</text>
</comment>
<gene>
    <name evidence="1" type="ORF">GMARGA_LOCUS319</name>
</gene>
<dbReference type="EMBL" id="CAJVQB010000048">
    <property type="protein sequence ID" value="CAG8461308.1"/>
    <property type="molecule type" value="Genomic_DNA"/>
</dbReference>
<accession>A0ABM8VW53</accession>
<evidence type="ECO:0000313" key="1">
    <source>
        <dbReference type="EMBL" id="CAG8461308.1"/>
    </source>
</evidence>
<dbReference type="Proteomes" id="UP000789901">
    <property type="component" value="Unassembled WGS sequence"/>
</dbReference>
<proteinExistence type="predicted"/>
<reference evidence="1 2" key="1">
    <citation type="submission" date="2021-06" db="EMBL/GenBank/DDBJ databases">
        <authorList>
            <person name="Kallberg Y."/>
            <person name="Tangrot J."/>
            <person name="Rosling A."/>
        </authorList>
    </citation>
    <scope>NUCLEOTIDE SEQUENCE [LARGE SCALE GENOMIC DNA]</scope>
    <source>
        <strain evidence="1 2">120-4 pot B 10/14</strain>
    </source>
</reference>
<organism evidence="1 2">
    <name type="scientific">Gigaspora margarita</name>
    <dbReference type="NCBI Taxonomy" id="4874"/>
    <lineage>
        <taxon>Eukaryota</taxon>
        <taxon>Fungi</taxon>
        <taxon>Fungi incertae sedis</taxon>
        <taxon>Mucoromycota</taxon>
        <taxon>Glomeromycotina</taxon>
        <taxon>Glomeromycetes</taxon>
        <taxon>Diversisporales</taxon>
        <taxon>Gigasporaceae</taxon>
        <taxon>Gigaspora</taxon>
    </lineage>
</organism>
<name>A0ABM8VW53_GIGMA</name>
<sequence>MYVKNPNIIIPFVLSFFEQYYNEVNEFKERFLFIATDDA</sequence>
<keyword evidence="2" id="KW-1185">Reference proteome</keyword>
<protein>
    <submittedName>
        <fullName evidence="1">24543_t:CDS:1</fullName>
    </submittedName>
</protein>